<dbReference type="EMBL" id="PNXY01000040">
    <property type="protein sequence ID" value="PMS22992.1"/>
    <property type="molecule type" value="Genomic_DNA"/>
</dbReference>
<dbReference type="Gene3D" id="3.40.50.1820">
    <property type="entry name" value="alpha/beta hydrolase"/>
    <property type="match status" value="1"/>
</dbReference>
<dbReference type="RefSeq" id="WP_102636109.1">
    <property type="nucleotide sequence ID" value="NZ_CADIJZ010000036.1"/>
</dbReference>
<comment type="caution">
    <text evidence="2">The sequence shown here is derived from an EMBL/GenBank/DDBJ whole genome shotgun (WGS) entry which is preliminary data.</text>
</comment>
<keyword evidence="2" id="KW-0378">Hydrolase</keyword>
<keyword evidence="3" id="KW-1185">Reference proteome</keyword>
<organism evidence="2 3">
    <name type="scientific">Paraburkholderia rhynchosiae</name>
    <dbReference type="NCBI Taxonomy" id="487049"/>
    <lineage>
        <taxon>Bacteria</taxon>
        <taxon>Pseudomonadati</taxon>
        <taxon>Pseudomonadota</taxon>
        <taxon>Betaproteobacteria</taxon>
        <taxon>Burkholderiales</taxon>
        <taxon>Burkholderiaceae</taxon>
        <taxon>Paraburkholderia</taxon>
    </lineage>
</organism>
<evidence type="ECO:0000313" key="3">
    <source>
        <dbReference type="Proteomes" id="UP000235659"/>
    </source>
</evidence>
<dbReference type="Pfam" id="PF12697">
    <property type="entry name" value="Abhydrolase_6"/>
    <property type="match status" value="1"/>
</dbReference>
<dbReference type="InterPro" id="IPR050228">
    <property type="entry name" value="Carboxylesterase_BioH"/>
</dbReference>
<dbReference type="Proteomes" id="UP000235659">
    <property type="component" value="Unassembled WGS sequence"/>
</dbReference>
<reference evidence="2 3" key="1">
    <citation type="submission" date="2018-01" db="EMBL/GenBank/DDBJ databases">
        <title>Whole genome analyses suggest that Burkholderia sensu lato contains two further novel genera in the rhizoxinica-symbiotica group Mycetohabitans gen. nov., and Trinickia gen. nov.: implications for the evolution of diazotrophy and nodulation in the Burkholderiaceae.</title>
        <authorList>
            <person name="Estrada-de los Santos P."/>
            <person name="Palmer M."/>
            <person name="Chavez-Ramirez B."/>
            <person name="Beukes C."/>
            <person name="Steenkamp E.T."/>
            <person name="Hirsch A.M."/>
            <person name="Manyaka P."/>
            <person name="Maluk M."/>
            <person name="Lafos M."/>
            <person name="Crook M."/>
            <person name="Gross E."/>
            <person name="Simon M.F."/>
            <person name="Bueno dos Reis Junior F."/>
            <person name="Poole P.S."/>
            <person name="Venter S.N."/>
            <person name="James E.K."/>
        </authorList>
    </citation>
    <scope>NUCLEOTIDE SEQUENCE [LARGE SCALE GENOMIC DNA]</scope>
    <source>
        <strain evidence="2 3">WSM 3937</strain>
    </source>
</reference>
<sequence length="247" mass="26880">MKTSPPLVMIHGLMGSLHFFSPTTHISAATVHTPDLPGYGKQPAHAPLTLEGQAQAVLDYLRGHIDEPCWLLGHSVGGAVTMLAAAAAPERVRGIISVEGNFTLNDAFWCSKIAAMDEPTWHAEHQRMLDDPVSWLRNGGINPNPQRVEWARAILRNQSASTLQSMARAVVRETGSPEYLHKVRAVVESGVPLCLLAGERSASGWDVPNWVRRAAATDAIQPAVGHMMMLEEPEAFCRIVDSMIVGR</sequence>
<evidence type="ECO:0000259" key="1">
    <source>
        <dbReference type="Pfam" id="PF12697"/>
    </source>
</evidence>
<dbReference type="PANTHER" id="PTHR43194">
    <property type="entry name" value="HYDROLASE ALPHA/BETA FOLD FAMILY"/>
    <property type="match status" value="1"/>
</dbReference>
<dbReference type="InterPro" id="IPR029058">
    <property type="entry name" value="AB_hydrolase_fold"/>
</dbReference>
<name>A0ABX4UVQ3_9BURK</name>
<accession>A0ABX4UVQ3</accession>
<gene>
    <name evidence="2" type="ORF">C0Z16_32420</name>
</gene>
<dbReference type="InterPro" id="IPR000073">
    <property type="entry name" value="AB_hydrolase_1"/>
</dbReference>
<dbReference type="SUPFAM" id="SSF53474">
    <property type="entry name" value="alpha/beta-Hydrolases"/>
    <property type="match status" value="1"/>
</dbReference>
<dbReference type="GO" id="GO:0016787">
    <property type="term" value="F:hydrolase activity"/>
    <property type="evidence" value="ECO:0007669"/>
    <property type="project" value="UniProtKB-KW"/>
</dbReference>
<proteinExistence type="predicted"/>
<protein>
    <submittedName>
        <fullName evidence="2">Alpha/beta hydrolase</fullName>
    </submittedName>
</protein>
<evidence type="ECO:0000313" key="2">
    <source>
        <dbReference type="EMBL" id="PMS22992.1"/>
    </source>
</evidence>
<dbReference type="PANTHER" id="PTHR43194:SF5">
    <property type="entry name" value="PIMELOYL-[ACYL-CARRIER PROTEIN] METHYL ESTER ESTERASE"/>
    <property type="match status" value="1"/>
</dbReference>
<feature type="domain" description="AB hydrolase-1" evidence="1">
    <location>
        <begin position="7"/>
        <end position="238"/>
    </location>
</feature>
<dbReference type="PRINTS" id="PR00111">
    <property type="entry name" value="ABHYDROLASE"/>
</dbReference>